<keyword evidence="4" id="KW-1185">Reference proteome</keyword>
<dbReference type="EMBL" id="JBHSMC010000029">
    <property type="protein sequence ID" value="MFC5466753.1"/>
    <property type="molecule type" value="Genomic_DNA"/>
</dbReference>
<reference evidence="4" key="1">
    <citation type="journal article" date="2019" name="Int. J. Syst. Evol. Microbiol.">
        <title>The Global Catalogue of Microorganisms (GCM) 10K type strain sequencing project: providing services to taxonomists for standard genome sequencing and annotation.</title>
        <authorList>
            <consortium name="The Broad Institute Genomics Platform"/>
            <consortium name="The Broad Institute Genome Sequencing Center for Infectious Disease"/>
            <person name="Wu L."/>
            <person name="Ma J."/>
        </authorList>
    </citation>
    <scope>NUCLEOTIDE SEQUENCE [LARGE SCALE GENOMIC DNA]</scope>
    <source>
        <strain evidence="4">CGMCC 1.12237</strain>
    </source>
</reference>
<organism evidence="3 4">
    <name type="scientific">Lederbergia graminis</name>
    <dbReference type="NCBI Taxonomy" id="735518"/>
    <lineage>
        <taxon>Bacteria</taxon>
        <taxon>Bacillati</taxon>
        <taxon>Bacillota</taxon>
        <taxon>Bacilli</taxon>
        <taxon>Bacillales</taxon>
        <taxon>Bacillaceae</taxon>
        <taxon>Lederbergia</taxon>
    </lineage>
</organism>
<feature type="region of interest" description="Disordered" evidence="1">
    <location>
        <begin position="283"/>
        <end position="305"/>
    </location>
</feature>
<dbReference type="Pfam" id="PF01476">
    <property type="entry name" value="LysM"/>
    <property type="match status" value="1"/>
</dbReference>
<evidence type="ECO:0000256" key="1">
    <source>
        <dbReference type="SAM" id="MobiDB-lite"/>
    </source>
</evidence>
<dbReference type="InterPro" id="IPR036779">
    <property type="entry name" value="LysM_dom_sf"/>
</dbReference>
<accession>A0ABW0LLK0</accession>
<evidence type="ECO:0000259" key="2">
    <source>
        <dbReference type="PROSITE" id="PS51782"/>
    </source>
</evidence>
<dbReference type="InterPro" id="IPR048862">
    <property type="entry name" value="SPOCS_spoVID_N"/>
</dbReference>
<feature type="domain" description="LysM" evidence="2">
    <location>
        <begin position="330"/>
        <end position="374"/>
    </location>
</feature>
<dbReference type="Proteomes" id="UP001596147">
    <property type="component" value="Unassembled WGS sequence"/>
</dbReference>
<dbReference type="CDD" id="cd00118">
    <property type="entry name" value="LysM"/>
    <property type="match status" value="1"/>
</dbReference>
<dbReference type="InterPro" id="IPR014256">
    <property type="entry name" value="Spore_VI_D"/>
</dbReference>
<name>A0ABW0LLK0_9BACI</name>
<dbReference type="Gene3D" id="3.10.350.10">
    <property type="entry name" value="LysM domain"/>
    <property type="match status" value="1"/>
</dbReference>
<protein>
    <submittedName>
        <fullName evidence="3">Stage VI sporulation protein D</fullName>
    </submittedName>
</protein>
<comment type="caution">
    <text evidence="3">The sequence shown here is derived from an EMBL/GenBank/DDBJ whole genome shotgun (WGS) entry which is preliminary data.</text>
</comment>
<gene>
    <name evidence="3" type="primary">spoVID</name>
    <name evidence="3" type="ORF">ACFPM4_18680</name>
</gene>
<sequence>MPDRQQTSLRFPLEESVWFEKGQEVDELISLSLDPYITVLDEVEFIVLKGSLELSGEYRHAYSNSDVESFSVPGRTYMQTTEIRNDGNSEFSHHFPVDITIPRSRVTNLEDLEIEVESIDYDLLDGERLKLIADIYVHGVYSDNEIVEEEDVSAQVEEDSIASELELESVRSEVDEEEIVEVEVLEQQSQPEIIQQDSTSIESSYESSQQLMDEDEELFTPFRTEATVVPESVKKDNAEQENFKQHKVQSLPEIALHSIEEHDLAEVRNIESSSYVIDDYMEDESPQDAESSSDHQEPTNKVKKKKDKYKTMSFADFFARKEEEESAKLRVCLVQHGDSLEQIADKYDVSVQQILRENKLDANHEVYEGQVLYIPSKSVPILKKHY</sequence>
<dbReference type="InterPro" id="IPR018392">
    <property type="entry name" value="LysM"/>
</dbReference>
<dbReference type="SMART" id="SM00257">
    <property type="entry name" value="LysM"/>
    <property type="match status" value="1"/>
</dbReference>
<dbReference type="RefSeq" id="WP_382355179.1">
    <property type="nucleotide sequence ID" value="NZ_JBHSMC010000029.1"/>
</dbReference>
<evidence type="ECO:0000313" key="4">
    <source>
        <dbReference type="Proteomes" id="UP001596147"/>
    </source>
</evidence>
<dbReference type="SUPFAM" id="SSF54106">
    <property type="entry name" value="LysM domain"/>
    <property type="match status" value="1"/>
</dbReference>
<dbReference type="NCBIfam" id="TIGR02907">
    <property type="entry name" value="spore_VI_D"/>
    <property type="match status" value="1"/>
</dbReference>
<proteinExistence type="predicted"/>
<evidence type="ECO:0000313" key="3">
    <source>
        <dbReference type="EMBL" id="MFC5466753.1"/>
    </source>
</evidence>
<dbReference type="Pfam" id="PF20918">
    <property type="entry name" value="SPOCS_spoVID-N"/>
    <property type="match status" value="1"/>
</dbReference>
<dbReference type="PROSITE" id="PS51782">
    <property type="entry name" value="LYSM"/>
    <property type="match status" value="1"/>
</dbReference>